<evidence type="ECO:0000313" key="7">
    <source>
        <dbReference type="Proteomes" id="UP000267027"/>
    </source>
</evidence>
<dbReference type="Pfam" id="PF00090">
    <property type="entry name" value="TSP_1"/>
    <property type="match status" value="3"/>
</dbReference>
<dbReference type="SUPFAM" id="SSF82895">
    <property type="entry name" value="TSP-1 type 1 repeat"/>
    <property type="match status" value="3"/>
</dbReference>
<keyword evidence="4" id="KW-0677">Repeat</keyword>
<dbReference type="PANTHER" id="PTHR22906">
    <property type="entry name" value="PROPERDIN"/>
    <property type="match status" value="1"/>
</dbReference>
<protein>
    <submittedName>
        <fullName evidence="8">TSP1_spondin domain-containing protein</fullName>
    </submittedName>
</protein>
<evidence type="ECO:0000256" key="3">
    <source>
        <dbReference type="ARBA" id="ARBA00022729"/>
    </source>
</evidence>
<evidence type="ECO:0000256" key="2">
    <source>
        <dbReference type="ARBA" id="ARBA00022525"/>
    </source>
</evidence>
<dbReference type="STRING" id="334426.A0A158PEZ1"/>
<dbReference type="PANTHER" id="PTHR22906:SF43">
    <property type="entry name" value="PROPERDIN"/>
    <property type="match status" value="1"/>
</dbReference>
<comment type="subcellular location">
    <subcellularLocation>
        <location evidence="1">Secreted</location>
    </subcellularLocation>
</comment>
<proteinExistence type="predicted"/>
<gene>
    <name evidence="6" type="ORF">ACOC_LOCUS2628</name>
</gene>
<dbReference type="InterPro" id="IPR000884">
    <property type="entry name" value="TSP1_rpt"/>
</dbReference>
<keyword evidence="7" id="KW-1185">Reference proteome</keyword>
<dbReference type="OrthoDB" id="446173at2759"/>
<dbReference type="SMART" id="SM00209">
    <property type="entry name" value="TSP1"/>
    <property type="match status" value="3"/>
</dbReference>
<dbReference type="EMBL" id="UYYA01000564">
    <property type="protein sequence ID" value="VDM54213.1"/>
    <property type="molecule type" value="Genomic_DNA"/>
</dbReference>
<evidence type="ECO:0000313" key="8">
    <source>
        <dbReference type="WBParaSite" id="ACOC_0000262701-mRNA-1"/>
    </source>
</evidence>
<reference evidence="8" key="1">
    <citation type="submission" date="2016-04" db="UniProtKB">
        <authorList>
            <consortium name="WormBaseParasite"/>
        </authorList>
    </citation>
    <scope>IDENTIFICATION</scope>
</reference>
<evidence type="ECO:0000313" key="6">
    <source>
        <dbReference type="EMBL" id="VDM54213.1"/>
    </source>
</evidence>
<keyword evidence="5" id="KW-1015">Disulfide bond</keyword>
<dbReference type="Proteomes" id="UP000267027">
    <property type="component" value="Unassembled WGS sequence"/>
</dbReference>
<dbReference type="PROSITE" id="PS50092">
    <property type="entry name" value="TSP1"/>
    <property type="match status" value="3"/>
</dbReference>
<accession>A0A158PEZ1</accession>
<sequence>MTIIIALRMENNRASQLQQPSSQYQPCPDGYCHPPIVQEFQVAMRAMRGSLPRTGLRRPKIQNLPGSTKNGDCLRRKLKDALPQDLYKGPQFESAPCNLGVCQTWSDWCEWSTCSGSCGIGERTRTRFCYLETLKCEGKDFEQRNKGCGGCRGEGLGETLFSCFFGDVIQHSQIKVNVCDPGPCPEWEEWNEWSSCSTSCGVGVSLRRRSCLGGALGDNMCPGPSSEQRFCEEALCPLWTSWAEWSACSVTCDVGTRHRHRTCQYGTDCRGPQKHGLSGMNGQDVQLNVAQDNEEELVNVSEQMV</sequence>
<dbReference type="AlphaFoldDB" id="A0A158PEZ1"/>
<name>A0A158PEZ1_ANGCS</name>
<dbReference type="WBParaSite" id="ACOC_0000262701-mRNA-1">
    <property type="protein sequence ID" value="ACOC_0000262701-mRNA-1"/>
    <property type="gene ID" value="ACOC_0000262701"/>
</dbReference>
<reference evidence="6 7" key="2">
    <citation type="submission" date="2018-11" db="EMBL/GenBank/DDBJ databases">
        <authorList>
            <consortium name="Pathogen Informatics"/>
        </authorList>
    </citation>
    <scope>NUCLEOTIDE SEQUENCE [LARGE SCALE GENOMIC DNA]</scope>
    <source>
        <strain evidence="6 7">Costa Rica</strain>
    </source>
</reference>
<organism evidence="8">
    <name type="scientific">Angiostrongylus costaricensis</name>
    <name type="common">Nematode worm</name>
    <dbReference type="NCBI Taxonomy" id="334426"/>
    <lineage>
        <taxon>Eukaryota</taxon>
        <taxon>Metazoa</taxon>
        <taxon>Ecdysozoa</taxon>
        <taxon>Nematoda</taxon>
        <taxon>Chromadorea</taxon>
        <taxon>Rhabditida</taxon>
        <taxon>Rhabditina</taxon>
        <taxon>Rhabditomorpha</taxon>
        <taxon>Strongyloidea</taxon>
        <taxon>Metastrongylidae</taxon>
        <taxon>Angiostrongylus</taxon>
    </lineage>
</organism>
<keyword evidence="3" id="KW-0732">Signal</keyword>
<evidence type="ECO:0000256" key="1">
    <source>
        <dbReference type="ARBA" id="ARBA00004613"/>
    </source>
</evidence>
<keyword evidence="2" id="KW-0964">Secreted</keyword>
<evidence type="ECO:0000256" key="4">
    <source>
        <dbReference type="ARBA" id="ARBA00022737"/>
    </source>
</evidence>
<dbReference type="InterPro" id="IPR036383">
    <property type="entry name" value="TSP1_rpt_sf"/>
</dbReference>
<evidence type="ECO:0000256" key="5">
    <source>
        <dbReference type="ARBA" id="ARBA00023157"/>
    </source>
</evidence>
<dbReference type="Gene3D" id="2.20.100.10">
    <property type="entry name" value="Thrombospondin type-1 (TSP1) repeat"/>
    <property type="match status" value="3"/>
</dbReference>
<dbReference type="InterPro" id="IPR052065">
    <property type="entry name" value="Compl_asym_regulator"/>
</dbReference>